<dbReference type="AlphaFoldDB" id="A0A4Y2FE95"/>
<name>A0A4Y2FE95_ARAVE</name>
<evidence type="ECO:0000313" key="2">
    <source>
        <dbReference type="Proteomes" id="UP000499080"/>
    </source>
</evidence>
<proteinExistence type="predicted"/>
<sequence>MCFHLSEVHRDEYWMRSLRKCKRVPASQEVIARCGVFTSTPMTGRTSFKRGWAVGGDVPYDSNFSARVAVVAFRSFRFYRRASS</sequence>
<evidence type="ECO:0000313" key="1">
    <source>
        <dbReference type="EMBL" id="GBM38806.1"/>
    </source>
</evidence>
<keyword evidence="2" id="KW-1185">Reference proteome</keyword>
<dbReference type="EMBL" id="BGPR01000878">
    <property type="protein sequence ID" value="GBM38806.1"/>
    <property type="molecule type" value="Genomic_DNA"/>
</dbReference>
<gene>
    <name evidence="1" type="ORF">AVEN_108747_1</name>
</gene>
<dbReference type="Proteomes" id="UP000499080">
    <property type="component" value="Unassembled WGS sequence"/>
</dbReference>
<protein>
    <submittedName>
        <fullName evidence="1">Uncharacterized protein</fullName>
    </submittedName>
</protein>
<reference evidence="1 2" key="1">
    <citation type="journal article" date="2019" name="Sci. Rep.">
        <title>Orb-weaving spider Araneus ventricosus genome elucidates the spidroin gene catalogue.</title>
        <authorList>
            <person name="Kono N."/>
            <person name="Nakamura H."/>
            <person name="Ohtoshi R."/>
            <person name="Moran D.A.P."/>
            <person name="Shinohara A."/>
            <person name="Yoshida Y."/>
            <person name="Fujiwara M."/>
            <person name="Mori M."/>
            <person name="Tomita M."/>
            <person name="Arakawa K."/>
        </authorList>
    </citation>
    <scope>NUCLEOTIDE SEQUENCE [LARGE SCALE GENOMIC DNA]</scope>
</reference>
<accession>A0A4Y2FE95</accession>
<organism evidence="1 2">
    <name type="scientific">Araneus ventricosus</name>
    <name type="common">Orbweaver spider</name>
    <name type="synonym">Epeira ventricosa</name>
    <dbReference type="NCBI Taxonomy" id="182803"/>
    <lineage>
        <taxon>Eukaryota</taxon>
        <taxon>Metazoa</taxon>
        <taxon>Ecdysozoa</taxon>
        <taxon>Arthropoda</taxon>
        <taxon>Chelicerata</taxon>
        <taxon>Arachnida</taxon>
        <taxon>Araneae</taxon>
        <taxon>Araneomorphae</taxon>
        <taxon>Entelegynae</taxon>
        <taxon>Araneoidea</taxon>
        <taxon>Araneidae</taxon>
        <taxon>Araneus</taxon>
    </lineage>
</organism>
<comment type="caution">
    <text evidence="1">The sequence shown here is derived from an EMBL/GenBank/DDBJ whole genome shotgun (WGS) entry which is preliminary data.</text>
</comment>